<organism evidence="5 6">
    <name type="scientific">Rotaria magnacalcarata</name>
    <dbReference type="NCBI Taxonomy" id="392030"/>
    <lineage>
        <taxon>Eukaryota</taxon>
        <taxon>Metazoa</taxon>
        <taxon>Spiralia</taxon>
        <taxon>Gnathifera</taxon>
        <taxon>Rotifera</taxon>
        <taxon>Eurotatoria</taxon>
        <taxon>Bdelloidea</taxon>
        <taxon>Philodinida</taxon>
        <taxon>Philodinidae</taxon>
        <taxon>Rotaria</taxon>
    </lineage>
</organism>
<dbReference type="Gene3D" id="2.60.120.260">
    <property type="entry name" value="Galactose-binding domain-like"/>
    <property type="match status" value="2"/>
</dbReference>
<dbReference type="InterPro" id="IPR012341">
    <property type="entry name" value="6hp_glycosidase-like_sf"/>
</dbReference>
<dbReference type="Pfam" id="PF25788">
    <property type="entry name" value="Ig_Rha78A_N"/>
    <property type="match status" value="1"/>
</dbReference>
<dbReference type="CDD" id="cd00063">
    <property type="entry name" value="FN3"/>
    <property type="match status" value="1"/>
</dbReference>
<protein>
    <recommendedName>
        <fullName evidence="2">alpha-L-rhamnosidase</fullName>
        <ecNumber evidence="2">3.2.1.40</ecNumber>
    </recommendedName>
</protein>
<dbReference type="InterPro" id="IPR008902">
    <property type="entry name" value="Rhamnosid_concanavalin"/>
</dbReference>
<dbReference type="Pfam" id="PF05592">
    <property type="entry name" value="Bac_rhamnosid"/>
    <property type="match status" value="1"/>
</dbReference>
<dbReference type="InterPro" id="IPR003961">
    <property type="entry name" value="FN3_dom"/>
</dbReference>
<dbReference type="InterPro" id="IPR013737">
    <property type="entry name" value="Bac_rhamnosid_N"/>
</dbReference>
<dbReference type="InterPro" id="IPR035396">
    <property type="entry name" value="Bac_rhamnosid6H"/>
</dbReference>
<dbReference type="PIRSF" id="PIRSF010631">
    <property type="entry name" value="A-rhamnsds"/>
    <property type="match status" value="1"/>
</dbReference>
<feature type="signal peptide" evidence="3">
    <location>
        <begin position="1"/>
        <end position="19"/>
    </location>
</feature>
<name>A0A816UAP2_9BILA</name>
<dbReference type="SUPFAM" id="SSF48208">
    <property type="entry name" value="Six-hairpin glycosidases"/>
    <property type="match status" value="1"/>
</dbReference>
<dbReference type="SUPFAM" id="SSF49265">
    <property type="entry name" value="Fibronectin type III"/>
    <property type="match status" value="1"/>
</dbReference>
<dbReference type="EMBL" id="CAJNRF010009583">
    <property type="protein sequence ID" value="CAF2111626.1"/>
    <property type="molecule type" value="Genomic_DNA"/>
</dbReference>
<evidence type="ECO:0000313" key="5">
    <source>
        <dbReference type="EMBL" id="CAF2111626.1"/>
    </source>
</evidence>
<proteinExistence type="predicted"/>
<dbReference type="PROSITE" id="PS50853">
    <property type="entry name" value="FN3"/>
    <property type="match status" value="1"/>
</dbReference>
<evidence type="ECO:0000256" key="3">
    <source>
        <dbReference type="SAM" id="SignalP"/>
    </source>
</evidence>
<keyword evidence="3" id="KW-0732">Signal</keyword>
<dbReference type="Gene3D" id="2.60.420.10">
    <property type="entry name" value="Maltose phosphorylase, domain 3"/>
    <property type="match status" value="1"/>
</dbReference>
<dbReference type="InterPro" id="IPR008928">
    <property type="entry name" value="6-hairpin_glycosidase_sf"/>
</dbReference>
<dbReference type="InterPro" id="IPR016007">
    <property type="entry name" value="Alpha_rhamnosid"/>
</dbReference>
<sequence length="955" mass="108094">MSWAYLTLIFSAVIINAQGIPPPFDVRIDHYKVETIKDLVINTPRPRLSWKLPSFTERNVQQTAYQIQLRFETDEWDSGRIDSSRSIHVPCTDKNDLKPSTNYQIRLRIWTTLSNQASLWTEWIQFRTPLFNLHEYIMQLNDQVNWIGSTQIYMNELRKEFNVSSDSPIRTATAYVSGIGYYELYVNGNSTDLSRKLDPGWTTYEKRTLLVSYDLTTTIKAGMNAVGVKLGNGWYSQEQYVPPSASEPNYGPPRLLFVLHIIFENSDDMAIYSDQTWKGRQGSIVHDSVYNGEIVDNRYDRPSWTQVGFNDSLSLWITPEIMPPPVNITANGQMTLQDMPPIRAGPDALHFEIENPSEMKNSARLHDGGILKPISVSTPVLGVHTFDMGQNMVGWCRFHFRGPRGLGIYIRHAEILAQPVVSTHQAYGSIDTQNLRGATQTDSYILRGDPNGEIYEPRFTVHGFRFITVFGSPNSLSVNDVECPVVHSETTVKGHFVSTNPIINQIQHNVQWGQLGNSMSLPTDCPQRDERKGWMGDAALTVNEALYNFDLIKFYLNFLNLIGDIQLRDGSIADTVPVTFGGYPADPNWGTALPTITWQLYRHYNDLSIIRDHYSYVRAYVESVRGGYNKTGLARLAYHYGDWVPPPPQPMTNVYLIASYGFLHDVSLLVNMSQAIGFTNDTQAYSAFYLQLAEEFHRVFFTASAGYYADGMQAAQILALALPNVVPVNVRDSVLQHLIQDINNKGNHASTGIVSTAALYPLLSDNGQHDLAIELISTVTYPSYGYMFNNPYENATTMWELWDAPMEGPGMNSRNHHMFSSIGAWFYSHLAGIDFQSDLILIQPRMLSENKKHLLTKIDCQLSTLYGLVHVSYTRDESDTFANSILLRVSIPSNAQAQVIFEPLYPGARCVTITENHEVIWSIDTKDNSVYHDVNTGLMTRQVGSGDYEYQAFWE</sequence>
<dbReference type="Proteomes" id="UP000663856">
    <property type="component" value="Unassembled WGS sequence"/>
</dbReference>
<dbReference type="PANTHER" id="PTHR33307:SF6">
    <property type="entry name" value="ALPHA-RHAMNOSIDASE (EUROFUNG)-RELATED"/>
    <property type="match status" value="1"/>
</dbReference>
<reference evidence="5" key="1">
    <citation type="submission" date="2021-02" db="EMBL/GenBank/DDBJ databases">
        <authorList>
            <person name="Nowell W R."/>
        </authorList>
    </citation>
    <scope>NUCLEOTIDE SEQUENCE</scope>
</reference>
<dbReference type="InterPro" id="IPR013783">
    <property type="entry name" value="Ig-like_fold"/>
</dbReference>
<evidence type="ECO:0000313" key="6">
    <source>
        <dbReference type="Proteomes" id="UP000663856"/>
    </source>
</evidence>
<accession>A0A816UAP2</accession>
<dbReference type="Gene3D" id="2.60.40.10">
    <property type="entry name" value="Immunoglobulins"/>
    <property type="match status" value="1"/>
</dbReference>
<dbReference type="EC" id="3.2.1.40" evidence="2"/>
<dbReference type="GO" id="GO:0005975">
    <property type="term" value="P:carbohydrate metabolic process"/>
    <property type="evidence" value="ECO:0007669"/>
    <property type="project" value="InterPro"/>
</dbReference>
<dbReference type="GO" id="GO:0030596">
    <property type="term" value="F:alpha-L-rhamnosidase activity"/>
    <property type="evidence" value="ECO:0007669"/>
    <property type="project" value="UniProtKB-EC"/>
</dbReference>
<comment type="catalytic activity">
    <reaction evidence="1">
        <text>Hydrolysis of terminal non-reducing alpha-L-rhamnose residues in alpha-L-rhamnosides.</text>
        <dbReference type="EC" id="3.2.1.40"/>
    </reaction>
</comment>
<dbReference type="Gene3D" id="1.50.10.10">
    <property type="match status" value="1"/>
</dbReference>
<evidence type="ECO:0000259" key="4">
    <source>
        <dbReference type="PROSITE" id="PS50853"/>
    </source>
</evidence>
<feature type="chain" id="PRO_5033047033" description="alpha-L-rhamnosidase" evidence="3">
    <location>
        <begin position="20"/>
        <end position="955"/>
    </location>
</feature>
<dbReference type="AlphaFoldDB" id="A0A816UAP2"/>
<feature type="domain" description="Fibronectin type-III" evidence="4">
    <location>
        <begin position="32"/>
        <end position="131"/>
    </location>
</feature>
<dbReference type="Pfam" id="PF17389">
    <property type="entry name" value="Bac_rhamnosid6H"/>
    <property type="match status" value="1"/>
</dbReference>
<dbReference type="InterPro" id="IPR036116">
    <property type="entry name" value="FN3_sf"/>
</dbReference>
<dbReference type="Pfam" id="PF08531">
    <property type="entry name" value="Bac_rhamnosid_N"/>
    <property type="match status" value="1"/>
</dbReference>
<comment type="caution">
    <text evidence="5">The sequence shown here is derived from an EMBL/GenBank/DDBJ whole genome shotgun (WGS) entry which is preliminary data.</text>
</comment>
<gene>
    <name evidence="5" type="ORF">WKI299_LOCUS22367</name>
</gene>
<dbReference type="PANTHER" id="PTHR33307">
    <property type="entry name" value="ALPHA-RHAMNOSIDASE (EUROFUNG)"/>
    <property type="match status" value="1"/>
</dbReference>
<evidence type="ECO:0000256" key="2">
    <source>
        <dbReference type="ARBA" id="ARBA00012652"/>
    </source>
</evidence>
<evidence type="ECO:0000256" key="1">
    <source>
        <dbReference type="ARBA" id="ARBA00001445"/>
    </source>
</evidence>